<evidence type="ECO:0000313" key="4">
    <source>
        <dbReference type="EMBL" id="GLD31370.1"/>
    </source>
</evidence>
<gene>
    <name evidence="4" type="primary">lpqT</name>
    <name evidence="4" type="ORF">Mkiyose1413_32530</name>
    <name evidence="3" type="ORF">SRL2020028_13940</name>
</gene>
<feature type="chain" id="PRO_5040254495" evidence="2">
    <location>
        <begin position="23"/>
        <end position="219"/>
    </location>
</feature>
<sequence length="219" mass="23380">MTFRAIQARAAVILCLAMTLVACGPKSPDYQSIWTTSSTTSSVSAAPTTPIVPLSKYLDSEGVTGIPVSPGELTDLTVSMPTPPAWGPREPDAKTAPKAVVISKGNNYPAAILIVLRLRGDFNPTEAIKHANADLPQGFRRLDGSEADFNGFPSSMVQGTYELKGARMRSWQRVVLATGSGPDNQRYLVQLNITSFDGQAVAESNDVEAIIRGFVVAKK</sequence>
<reference evidence="4" key="1">
    <citation type="submission" date="2022-08" db="EMBL/GenBank/DDBJ databases">
        <title>Mycobacterium kiyosense sp. nov., scotochromogenic slow-glowing species isolated from respiratory specimens.</title>
        <authorList>
            <person name="Fukano H."/>
            <person name="Kazumi Y."/>
            <person name="Sakagami N."/>
            <person name="Ato M."/>
            <person name="Mitarai S."/>
            <person name="Hoshino Y."/>
        </authorList>
    </citation>
    <scope>NUCLEOTIDE SEQUENCE</scope>
    <source>
        <strain evidence="4">1413</strain>
        <strain evidence="3">SRL2020-028</strain>
    </source>
</reference>
<dbReference type="Pfam" id="PF10738">
    <property type="entry name" value="Lpp-LpqN"/>
    <property type="match status" value="1"/>
</dbReference>
<dbReference type="Proteomes" id="UP001165663">
    <property type="component" value="Unassembled WGS sequence"/>
</dbReference>
<keyword evidence="1 2" id="KW-0732">Signal</keyword>
<evidence type="ECO:0000256" key="2">
    <source>
        <dbReference type="SAM" id="SignalP"/>
    </source>
</evidence>
<dbReference type="PROSITE" id="PS51257">
    <property type="entry name" value="PROKAR_LIPOPROTEIN"/>
    <property type="match status" value="1"/>
</dbReference>
<keyword evidence="5" id="KW-1185">Reference proteome</keyword>
<evidence type="ECO:0000256" key="1">
    <source>
        <dbReference type="ARBA" id="ARBA00022729"/>
    </source>
</evidence>
<evidence type="ECO:0000313" key="5">
    <source>
        <dbReference type="Proteomes" id="UP001064782"/>
    </source>
</evidence>
<dbReference type="Gene3D" id="3.40.1000.10">
    <property type="entry name" value="Mog1/PsbP, alpha/beta/alpha sandwich"/>
    <property type="match status" value="1"/>
</dbReference>
<feature type="signal peptide" evidence="2">
    <location>
        <begin position="1"/>
        <end position="22"/>
    </location>
</feature>
<dbReference type="EMBL" id="BRZI01000024">
    <property type="protein sequence ID" value="GLD31370.1"/>
    <property type="molecule type" value="Genomic_DNA"/>
</dbReference>
<dbReference type="InterPro" id="IPR019674">
    <property type="entry name" value="Lipoprotein_LpqN/LpqT-like"/>
</dbReference>
<protein>
    <submittedName>
        <fullName evidence="4">Lipoprotein LpqT</fullName>
    </submittedName>
</protein>
<organism evidence="4 5">
    <name type="scientific">Mycobacterium kiyosense</name>
    <dbReference type="NCBI Taxonomy" id="2871094"/>
    <lineage>
        <taxon>Bacteria</taxon>
        <taxon>Bacillati</taxon>
        <taxon>Actinomycetota</taxon>
        <taxon>Actinomycetes</taxon>
        <taxon>Mycobacteriales</taxon>
        <taxon>Mycobacteriaceae</taxon>
        <taxon>Mycobacterium</taxon>
    </lineage>
</organism>
<accession>A0A9P3Q8Z8</accession>
<dbReference type="AlphaFoldDB" id="A0A9P3Q8Z8"/>
<proteinExistence type="predicted"/>
<name>A0A9P3Q8Z8_9MYCO</name>
<evidence type="ECO:0000313" key="3">
    <source>
        <dbReference type="EMBL" id="GLB82138.1"/>
    </source>
</evidence>
<comment type="caution">
    <text evidence="4">The sequence shown here is derived from an EMBL/GenBank/DDBJ whole genome shotgun (WGS) entry which is preliminary data.</text>
</comment>
<dbReference type="Proteomes" id="UP001064782">
    <property type="component" value="Unassembled WGS sequence"/>
</dbReference>
<keyword evidence="4" id="KW-0449">Lipoprotein</keyword>
<dbReference type="EMBL" id="BRXE01000009">
    <property type="protein sequence ID" value="GLB82138.1"/>
    <property type="molecule type" value="Genomic_DNA"/>
</dbReference>